<feature type="compositionally biased region" description="Polar residues" evidence="1">
    <location>
        <begin position="112"/>
        <end position="126"/>
    </location>
</feature>
<proteinExistence type="predicted"/>
<gene>
    <name evidence="2" type="ORF">AYL99_11899</name>
</gene>
<dbReference type="EMBL" id="LVYI01000018">
    <property type="protein sequence ID" value="OAP53877.1"/>
    <property type="molecule type" value="Genomic_DNA"/>
</dbReference>
<evidence type="ECO:0000313" key="3">
    <source>
        <dbReference type="Proteomes" id="UP000078343"/>
    </source>
</evidence>
<dbReference type="Proteomes" id="UP000078343">
    <property type="component" value="Unassembled WGS sequence"/>
</dbReference>
<dbReference type="GeneID" id="30016066"/>
<dbReference type="RefSeq" id="XP_018687244.1">
    <property type="nucleotide sequence ID" value="XM_018843403.1"/>
</dbReference>
<accession>A0A178Z2D7</accession>
<dbReference type="OrthoDB" id="3433952at2759"/>
<sequence length="146" mass="16716">MTTKCLLLHGEIERYQDALQTQASSDPKTRQVEEDRGIQRICESCGTIQSDWYSIEQDIDKERLQASVRELEDEKSKILHEHQNALANAADHVRDVTQKMESLESTRERSQGQRGSPPTEQITSEASAAYRKSRKRKQSMKPKEGV</sequence>
<organism evidence="2 3">
    <name type="scientific">Fonsecaea erecta</name>
    <dbReference type="NCBI Taxonomy" id="1367422"/>
    <lineage>
        <taxon>Eukaryota</taxon>
        <taxon>Fungi</taxon>
        <taxon>Dikarya</taxon>
        <taxon>Ascomycota</taxon>
        <taxon>Pezizomycotina</taxon>
        <taxon>Eurotiomycetes</taxon>
        <taxon>Chaetothyriomycetidae</taxon>
        <taxon>Chaetothyriales</taxon>
        <taxon>Herpotrichiellaceae</taxon>
        <taxon>Fonsecaea</taxon>
    </lineage>
</organism>
<evidence type="ECO:0000256" key="1">
    <source>
        <dbReference type="SAM" id="MobiDB-lite"/>
    </source>
</evidence>
<feature type="compositionally biased region" description="Basic and acidic residues" evidence="1">
    <location>
        <begin position="91"/>
        <end position="111"/>
    </location>
</feature>
<name>A0A178Z2D7_9EURO</name>
<keyword evidence="3" id="KW-1185">Reference proteome</keyword>
<comment type="caution">
    <text evidence="2">The sequence shown here is derived from an EMBL/GenBank/DDBJ whole genome shotgun (WGS) entry which is preliminary data.</text>
</comment>
<evidence type="ECO:0000313" key="2">
    <source>
        <dbReference type="EMBL" id="OAP53877.1"/>
    </source>
</evidence>
<feature type="region of interest" description="Disordered" evidence="1">
    <location>
        <begin position="87"/>
        <end position="146"/>
    </location>
</feature>
<dbReference type="AlphaFoldDB" id="A0A178Z2D7"/>
<reference evidence="2 3" key="1">
    <citation type="submission" date="2016-04" db="EMBL/GenBank/DDBJ databases">
        <title>Draft genome of Fonsecaea erecta CBS 125763.</title>
        <authorList>
            <person name="Weiss V.A."/>
            <person name="Vicente V.A."/>
            <person name="Raittz R.T."/>
            <person name="Moreno L.F."/>
            <person name="De Souza E.M."/>
            <person name="Pedrosa F.O."/>
            <person name="Steffens M.B."/>
            <person name="Faoro H."/>
            <person name="Tadra-Sfeir M.Z."/>
            <person name="Najafzadeh M.J."/>
            <person name="Felipe M.S."/>
            <person name="Teixeira M."/>
            <person name="Sun J."/>
            <person name="Xi L."/>
            <person name="Gomes R."/>
            <person name="De Azevedo C.M."/>
            <person name="Salgado C.G."/>
            <person name="Da Silva M.B."/>
            <person name="Nascimento M.F."/>
            <person name="Queiroz-Telles F."/>
            <person name="Attili D.S."/>
            <person name="Gorbushina A."/>
        </authorList>
    </citation>
    <scope>NUCLEOTIDE SEQUENCE [LARGE SCALE GENOMIC DNA]</scope>
    <source>
        <strain evidence="2 3">CBS 125763</strain>
    </source>
</reference>
<protein>
    <submittedName>
        <fullName evidence="2">Uncharacterized protein</fullName>
    </submittedName>
</protein>
<feature type="compositionally biased region" description="Basic residues" evidence="1">
    <location>
        <begin position="131"/>
        <end position="140"/>
    </location>
</feature>